<keyword evidence="5" id="KW-1185">Reference proteome</keyword>
<dbReference type="GO" id="GO:0016538">
    <property type="term" value="F:cyclin-dependent protein serine/threonine kinase regulator activity"/>
    <property type="evidence" value="ECO:0007669"/>
    <property type="project" value="UniProtKB-ARBA"/>
</dbReference>
<comment type="caution">
    <text evidence="4">The sequence shown here is derived from an EMBL/GenBank/DDBJ whole genome shotgun (WGS) entry which is preliminary data.</text>
</comment>
<dbReference type="Pfam" id="PF00134">
    <property type="entry name" value="Cyclin_N"/>
    <property type="match status" value="1"/>
</dbReference>
<name>A0A1Q2YG46_9ASCO</name>
<dbReference type="InterPro" id="IPR013763">
    <property type="entry name" value="Cyclin-like_dom"/>
</dbReference>
<organism evidence="4 5">
    <name type="scientific">Pichia membranifaciens</name>
    <dbReference type="NCBI Taxonomy" id="4926"/>
    <lineage>
        <taxon>Eukaryota</taxon>
        <taxon>Fungi</taxon>
        <taxon>Dikarya</taxon>
        <taxon>Ascomycota</taxon>
        <taxon>Saccharomycotina</taxon>
        <taxon>Pichiomycetes</taxon>
        <taxon>Pichiales</taxon>
        <taxon>Pichiaceae</taxon>
        <taxon>Pichia</taxon>
    </lineage>
</organism>
<dbReference type="SUPFAM" id="SSF47954">
    <property type="entry name" value="Cyclin-like"/>
    <property type="match status" value="2"/>
</dbReference>
<evidence type="ECO:0000256" key="2">
    <source>
        <dbReference type="SAM" id="MobiDB-lite"/>
    </source>
</evidence>
<dbReference type="AlphaFoldDB" id="A0A1Q2YG46"/>
<sequence>MTTSKNYGSEMVRMVENRNHHLTILEYRNDIHNHLVQLDFELEESLQIKPLQDQVKILRSSILNSLLDVCFRLNWSSSTFSLAAHLFDTYTSKVNIEIINCRLIGFCCLWISSKYNENKPKGNILNALIKRSGYEQSAKPTFLNIEFDILKVINWDLSYPTPELFLDLFLNTGEPNNLERRLGSMFLCELSLFNLNIASHYSSSSIAASSIMITNFAMLNLRHKHIRQHRFDELESLILNQVVKMEPSIKLKYLDSNIISHSNNNMVIHNLIYLSQCFVRQKEEEQQQLQKLKHMDLNPNLYYTSNGYLTNPSLTDNGNLSSLPISPMASPTNLPFSLSNSGVTGGNNSFMRTSYHDNGKNCHSRSHSQSDDHYMDDSADQLTSASGKRSRSHSLTTLRNILPTPGTTPTASFNRINSNSSSSSSSASNNNTADTTANIELTQHNMKLMNKTPQIFTPVQLIPSALLYSHPHSHSHSHPHLFHPQLHSLSHPYSQRYDFKRLESPENLVTKRARQKYQRTLPVLTRSRAKGFACDTLEDDFSQKMKKRRL</sequence>
<evidence type="ECO:0000313" key="5">
    <source>
        <dbReference type="Proteomes" id="UP000186136"/>
    </source>
</evidence>
<gene>
    <name evidence="4" type="ORF">PMKS-001834</name>
</gene>
<dbReference type="InterPro" id="IPR006671">
    <property type="entry name" value="Cyclin_N"/>
</dbReference>
<protein>
    <recommendedName>
        <fullName evidence="3">Cyclin-like domain-containing protein</fullName>
    </recommendedName>
</protein>
<dbReference type="InterPro" id="IPR039361">
    <property type="entry name" value="Cyclin"/>
</dbReference>
<feature type="domain" description="Cyclin-like" evidence="3">
    <location>
        <begin position="64"/>
        <end position="151"/>
    </location>
</feature>
<keyword evidence="1" id="KW-0195">Cyclin</keyword>
<reference evidence="4 5" key="1">
    <citation type="submission" date="2016-08" db="EMBL/GenBank/DDBJ databases">
        <title>Whole genome shotgun sequence of Pichia membranifaciens KS47-1.</title>
        <authorList>
            <person name="Konishi M."/>
            <person name="Ishida M."/>
            <person name="Arakawa T."/>
            <person name="Kato Y."/>
            <person name="Horiuchi J."/>
        </authorList>
    </citation>
    <scope>NUCLEOTIDE SEQUENCE [LARGE SCALE GENOMIC DNA]</scope>
    <source>
        <strain evidence="4 5">KS47-1</strain>
    </source>
</reference>
<evidence type="ECO:0000259" key="3">
    <source>
        <dbReference type="SMART" id="SM00385"/>
    </source>
</evidence>
<evidence type="ECO:0000256" key="1">
    <source>
        <dbReference type="RuleBase" id="RU000383"/>
    </source>
</evidence>
<comment type="similarity">
    <text evidence="1">Belongs to the cyclin family.</text>
</comment>
<feature type="compositionally biased region" description="Polar residues" evidence="2">
    <location>
        <begin position="380"/>
        <end position="416"/>
    </location>
</feature>
<dbReference type="PANTHER" id="PTHR10177">
    <property type="entry name" value="CYCLINS"/>
    <property type="match status" value="1"/>
</dbReference>
<dbReference type="EMBL" id="BDGI01000067">
    <property type="protein sequence ID" value="GAV28363.1"/>
    <property type="molecule type" value="Genomic_DNA"/>
</dbReference>
<feature type="region of interest" description="Disordered" evidence="2">
    <location>
        <begin position="349"/>
        <end position="433"/>
    </location>
</feature>
<dbReference type="InterPro" id="IPR036915">
    <property type="entry name" value="Cyclin-like_sf"/>
</dbReference>
<feature type="compositionally biased region" description="Low complexity" evidence="2">
    <location>
        <begin position="417"/>
        <end position="433"/>
    </location>
</feature>
<accession>A0A1Q2YG46</accession>
<evidence type="ECO:0000313" key="4">
    <source>
        <dbReference type="EMBL" id="GAV28363.1"/>
    </source>
</evidence>
<dbReference type="SMART" id="SM00385">
    <property type="entry name" value="CYCLIN"/>
    <property type="match status" value="1"/>
</dbReference>
<dbReference type="Gene3D" id="1.10.472.10">
    <property type="entry name" value="Cyclin-like"/>
    <property type="match status" value="2"/>
</dbReference>
<dbReference type="OrthoDB" id="5590282at2759"/>
<proteinExistence type="inferred from homology"/>
<dbReference type="Proteomes" id="UP000186136">
    <property type="component" value="Unassembled WGS sequence"/>
</dbReference>